<dbReference type="Proteomes" id="UP000001919">
    <property type="component" value="Chromosome"/>
</dbReference>
<dbReference type="InterPro" id="IPR008266">
    <property type="entry name" value="Tyr_kinase_AS"/>
</dbReference>
<proteinExistence type="predicted"/>
<accession>C7MHK6</accession>
<keyword evidence="7" id="KW-1133">Transmembrane helix</keyword>
<dbReference type="HOGENOM" id="CLU_000288_63_44_11"/>
<dbReference type="SUPFAM" id="SSF56112">
    <property type="entry name" value="Protein kinase-like (PK-like)"/>
    <property type="match status" value="1"/>
</dbReference>
<dbReference type="GO" id="GO:0005524">
    <property type="term" value="F:ATP binding"/>
    <property type="evidence" value="ECO:0007669"/>
    <property type="project" value="UniProtKB-UniRule"/>
</dbReference>
<dbReference type="eggNOG" id="COG0515">
    <property type="taxonomic scope" value="Bacteria"/>
</dbReference>
<dbReference type="STRING" id="446465.Bfae_05490"/>
<keyword evidence="10" id="KW-1185">Reference proteome</keyword>
<evidence type="ECO:0000256" key="2">
    <source>
        <dbReference type="ARBA" id="ARBA00022741"/>
    </source>
</evidence>
<evidence type="ECO:0000256" key="5">
    <source>
        <dbReference type="PROSITE-ProRule" id="PRU10141"/>
    </source>
</evidence>
<dbReference type="PANTHER" id="PTHR43289:SF34">
    <property type="entry name" value="SERINE_THREONINE-PROTEIN KINASE YBDM-RELATED"/>
    <property type="match status" value="1"/>
</dbReference>
<feature type="transmembrane region" description="Helical" evidence="7">
    <location>
        <begin position="290"/>
        <end position="308"/>
    </location>
</feature>
<keyword evidence="1" id="KW-0808">Transferase</keyword>
<feature type="binding site" evidence="5">
    <location>
        <position position="36"/>
    </location>
    <ligand>
        <name>ATP</name>
        <dbReference type="ChEBI" id="CHEBI:30616"/>
    </ligand>
</feature>
<evidence type="ECO:0000313" key="9">
    <source>
        <dbReference type="EMBL" id="ACU84415.1"/>
    </source>
</evidence>
<dbReference type="AlphaFoldDB" id="C7MHK6"/>
<name>C7MHK6_BRAFD</name>
<keyword evidence="4 5" id="KW-0067">ATP-binding</keyword>
<evidence type="ECO:0000313" key="10">
    <source>
        <dbReference type="Proteomes" id="UP000001919"/>
    </source>
</evidence>
<dbReference type="PANTHER" id="PTHR43289">
    <property type="entry name" value="MITOGEN-ACTIVATED PROTEIN KINASE KINASE KINASE 20-RELATED"/>
    <property type="match status" value="1"/>
</dbReference>
<dbReference type="InterPro" id="IPR011009">
    <property type="entry name" value="Kinase-like_dom_sf"/>
</dbReference>
<reference evidence="9 10" key="1">
    <citation type="journal article" date="2009" name="Stand. Genomic Sci.">
        <title>Complete genome sequence of Brachybacterium faecium type strain (Schefferle 6-10).</title>
        <authorList>
            <person name="Lapidus A."/>
            <person name="Pukall R."/>
            <person name="Labuttii K."/>
            <person name="Copeland A."/>
            <person name="Del Rio T.G."/>
            <person name="Nolan M."/>
            <person name="Chen F."/>
            <person name="Lucas S."/>
            <person name="Tice H."/>
            <person name="Cheng J.F."/>
            <person name="Bruce D."/>
            <person name="Goodwin L."/>
            <person name="Pitluck S."/>
            <person name="Rohde M."/>
            <person name="Goker M."/>
            <person name="Pati A."/>
            <person name="Ivanova N."/>
            <person name="Mavrommatis K."/>
            <person name="Chen A."/>
            <person name="Palaniappan K."/>
            <person name="D'haeseleer P."/>
            <person name="Chain P."/>
            <person name="Bristow J."/>
            <person name="Eisen J.A."/>
            <person name="Markowitz V."/>
            <person name="Hugenholtz P."/>
            <person name="Kyrpides N.C."/>
            <person name="Klenk H.P."/>
        </authorList>
    </citation>
    <scope>NUCLEOTIDE SEQUENCE [LARGE SCALE GENOMIC DNA]</scope>
    <source>
        <strain evidence="10">ATCC 43885 / DSM 4810 / JCM 11609 / LMG 19847 / NBRC 14762 / NCIMB 9860 / 6-10</strain>
    </source>
</reference>
<evidence type="ECO:0000256" key="4">
    <source>
        <dbReference type="ARBA" id="ARBA00022840"/>
    </source>
</evidence>
<feature type="domain" description="Protein kinase" evidence="8">
    <location>
        <begin position="7"/>
        <end position="297"/>
    </location>
</feature>
<protein>
    <submittedName>
        <fullName evidence="9">Protein kinase family protein</fullName>
    </submittedName>
</protein>
<dbReference type="PROSITE" id="PS00109">
    <property type="entry name" value="PROTEIN_KINASE_TYR"/>
    <property type="match status" value="1"/>
</dbReference>
<gene>
    <name evidence="9" type="ordered locus">Bfae_05490</name>
</gene>
<feature type="compositionally biased region" description="Low complexity" evidence="6">
    <location>
        <begin position="263"/>
        <end position="275"/>
    </location>
</feature>
<dbReference type="InterPro" id="IPR017441">
    <property type="entry name" value="Protein_kinase_ATP_BS"/>
</dbReference>
<feature type="region of interest" description="Disordered" evidence="6">
    <location>
        <begin position="263"/>
        <end position="284"/>
    </location>
</feature>
<keyword evidence="2 5" id="KW-0547">Nucleotide-binding</keyword>
<dbReference type="KEGG" id="bfa:Bfae_05490"/>
<dbReference type="Pfam" id="PF00069">
    <property type="entry name" value="Pkinase"/>
    <property type="match status" value="1"/>
</dbReference>
<dbReference type="GO" id="GO:0004674">
    <property type="term" value="F:protein serine/threonine kinase activity"/>
    <property type="evidence" value="ECO:0007669"/>
    <property type="project" value="TreeGrafter"/>
</dbReference>
<dbReference type="PROSITE" id="PS00107">
    <property type="entry name" value="PROTEIN_KINASE_ATP"/>
    <property type="match status" value="1"/>
</dbReference>
<evidence type="ECO:0000256" key="7">
    <source>
        <dbReference type="SAM" id="Phobius"/>
    </source>
</evidence>
<organism evidence="9 10">
    <name type="scientific">Brachybacterium faecium (strain ATCC 43885 / DSM 4810 / JCM 11609 / LMG 19847 / NBRC 14762 / NCIMB 9860 / 6-10)</name>
    <dbReference type="NCBI Taxonomy" id="446465"/>
    <lineage>
        <taxon>Bacteria</taxon>
        <taxon>Bacillati</taxon>
        <taxon>Actinomycetota</taxon>
        <taxon>Actinomycetes</taxon>
        <taxon>Micrococcales</taxon>
        <taxon>Dermabacteraceae</taxon>
        <taxon>Brachybacterium</taxon>
    </lineage>
</organism>
<dbReference type="OrthoDB" id="9762169at2"/>
<dbReference type="PATRIC" id="fig|446465.5.peg.536"/>
<dbReference type="Gene3D" id="1.10.510.10">
    <property type="entry name" value="Transferase(Phosphotransferase) domain 1"/>
    <property type="match status" value="1"/>
</dbReference>
<sequence>MQRIGRYEVTDRLGAGSFATVHRAHDLRLDDEVAVKVLAENHALNPDMLERFIGEGRALRRARGPHVAAIHDIGELPHNQPYLVLELADRGTLGDRVETLRAQGWTADRGDVLVVARSLAAALGAVHRAQLVHRDLSPWNLLLTSRPEANASSGAVRGGGALIAEDERLLLADLGMCKDLARSSGMTVAAGTSGFRPPEQERHGRVDARADIWAISALLAWLTEGATLPTALGRALARGTAENPRRRPADVETWLASIEEALTEPAAAPAPEPAEQGSTSTPRARRRPRLILAAVLVVLGLAAGLGIGEQIWHDPPGAVADGASLAISGPEEVSVGETATFTADAEGVESWVWELPDGRFLADEGTISMTASSAGSAEVVLRSRAPDGTELETRHRFRVDG</sequence>
<evidence type="ECO:0000256" key="1">
    <source>
        <dbReference type="ARBA" id="ARBA00022679"/>
    </source>
</evidence>
<keyword evidence="3 9" id="KW-0418">Kinase</keyword>
<keyword evidence="7" id="KW-0472">Membrane</keyword>
<dbReference type="InterPro" id="IPR000719">
    <property type="entry name" value="Prot_kinase_dom"/>
</dbReference>
<evidence type="ECO:0000259" key="8">
    <source>
        <dbReference type="PROSITE" id="PS50011"/>
    </source>
</evidence>
<dbReference type="EMBL" id="CP001643">
    <property type="protein sequence ID" value="ACU84415.1"/>
    <property type="molecule type" value="Genomic_DNA"/>
</dbReference>
<evidence type="ECO:0000256" key="6">
    <source>
        <dbReference type="SAM" id="MobiDB-lite"/>
    </source>
</evidence>
<dbReference type="PROSITE" id="PS50011">
    <property type="entry name" value="PROTEIN_KINASE_DOM"/>
    <property type="match status" value="1"/>
</dbReference>
<dbReference type="CDD" id="cd14014">
    <property type="entry name" value="STKc_PknB_like"/>
    <property type="match status" value="1"/>
</dbReference>
<keyword evidence="7" id="KW-0812">Transmembrane</keyword>
<evidence type="ECO:0000256" key="3">
    <source>
        <dbReference type="ARBA" id="ARBA00022777"/>
    </source>
</evidence>